<protein>
    <submittedName>
        <fullName evidence="8">Protein priB</fullName>
    </submittedName>
</protein>
<evidence type="ECO:0000256" key="6">
    <source>
        <dbReference type="SAM" id="MobiDB-lite"/>
    </source>
</evidence>
<dbReference type="InterPro" id="IPR051089">
    <property type="entry name" value="prtT"/>
</dbReference>
<reference evidence="8 9" key="1">
    <citation type="journal article" date="2019" name="Fungal Biol. Biotechnol.">
        <title>Draft genome sequence of fastidious pathogen Ceratobasidium theobromae, which causes vascular-streak dieback in Theobroma cacao.</title>
        <authorList>
            <person name="Ali S.S."/>
            <person name="Asman A."/>
            <person name="Shao J."/>
            <person name="Firmansyah A.P."/>
            <person name="Susilo A.W."/>
            <person name="Rosmana A."/>
            <person name="McMahon P."/>
            <person name="Junaid M."/>
            <person name="Guest D."/>
            <person name="Kheng T.Y."/>
            <person name="Meinhardt L.W."/>
            <person name="Bailey B.A."/>
        </authorList>
    </citation>
    <scope>NUCLEOTIDE SEQUENCE [LARGE SCALE GENOMIC DNA]</scope>
    <source>
        <strain evidence="8 9">CT2</strain>
    </source>
</reference>
<accession>A0A5N5QGE9</accession>
<dbReference type="GO" id="GO:0000981">
    <property type="term" value="F:DNA-binding transcription factor activity, RNA polymerase II-specific"/>
    <property type="evidence" value="ECO:0007669"/>
    <property type="project" value="TreeGrafter"/>
</dbReference>
<dbReference type="InterPro" id="IPR007219">
    <property type="entry name" value="XnlR_reg_dom"/>
</dbReference>
<dbReference type="PANTHER" id="PTHR31845:SF19">
    <property type="entry name" value="TRANSCRIPTION FACTOR DOMAIN-CONTAINING PROTEIN"/>
    <property type="match status" value="1"/>
</dbReference>
<evidence type="ECO:0000256" key="3">
    <source>
        <dbReference type="ARBA" id="ARBA00023125"/>
    </source>
</evidence>
<dbReference type="EMBL" id="SSOP01000150">
    <property type="protein sequence ID" value="KAB5590699.1"/>
    <property type="molecule type" value="Genomic_DNA"/>
</dbReference>
<dbReference type="CDD" id="cd12148">
    <property type="entry name" value="fungal_TF_MHR"/>
    <property type="match status" value="1"/>
</dbReference>
<feature type="domain" description="Xylanolytic transcriptional activator regulatory" evidence="7">
    <location>
        <begin position="245"/>
        <end position="318"/>
    </location>
</feature>
<evidence type="ECO:0000313" key="9">
    <source>
        <dbReference type="Proteomes" id="UP000383932"/>
    </source>
</evidence>
<dbReference type="SMART" id="SM00906">
    <property type="entry name" value="Fungal_trans"/>
    <property type="match status" value="1"/>
</dbReference>
<keyword evidence="4" id="KW-0804">Transcription</keyword>
<gene>
    <name evidence="8" type="ORF">CTheo_5847</name>
</gene>
<evidence type="ECO:0000256" key="2">
    <source>
        <dbReference type="ARBA" id="ARBA00023015"/>
    </source>
</evidence>
<keyword evidence="5" id="KW-0539">Nucleus</keyword>
<dbReference type="Proteomes" id="UP000383932">
    <property type="component" value="Unassembled WGS sequence"/>
</dbReference>
<dbReference type="GO" id="GO:0006351">
    <property type="term" value="P:DNA-templated transcription"/>
    <property type="evidence" value="ECO:0007669"/>
    <property type="project" value="InterPro"/>
</dbReference>
<comment type="subcellular location">
    <subcellularLocation>
        <location evidence="1">Nucleus</location>
    </subcellularLocation>
</comment>
<evidence type="ECO:0000259" key="7">
    <source>
        <dbReference type="SMART" id="SM00906"/>
    </source>
</evidence>
<organism evidence="8 9">
    <name type="scientific">Ceratobasidium theobromae</name>
    <dbReference type="NCBI Taxonomy" id="1582974"/>
    <lineage>
        <taxon>Eukaryota</taxon>
        <taxon>Fungi</taxon>
        <taxon>Dikarya</taxon>
        <taxon>Basidiomycota</taxon>
        <taxon>Agaricomycotina</taxon>
        <taxon>Agaricomycetes</taxon>
        <taxon>Cantharellales</taxon>
        <taxon>Ceratobasidiaceae</taxon>
        <taxon>Ceratobasidium</taxon>
    </lineage>
</organism>
<feature type="region of interest" description="Disordered" evidence="6">
    <location>
        <begin position="1"/>
        <end position="31"/>
    </location>
</feature>
<keyword evidence="9" id="KW-1185">Reference proteome</keyword>
<sequence>MNLANATSETGPHPTQAATSPPIPRNKRTARTNTTCIFGTSRQGQRPRAPAGKALLCQLQRIEHTLLTLHNVVESDTSNSSPHHVHKETILCEADTRSRSPTPVLPANDKAVSKVDPISNERWLDNHPEGYLDIMTLLGIEEMGILFNIYFESMNSQFGLLLRDCHTPSFLLNRNRFLLASVCAIAARFYPERPELHTELTLLVRKWVPSLLLNHCNTIENVQACLVLTIWGYSSPADHCERDSTWMLLGIAIRIAVEMGLYCNKDKKLSLVEQRNYERTWLICCIMDLSLSIQRGKPRSIIERFWVDFGREWLQKPEAVSEDFGLVSHWKLLRVLSDSVESLQTVFDMTTSQRTIQVLSYLQLITSMENQINEWRSDWSDSETRTYEKYKRTAIIQRYYYYLSMLIINSFGLQHSLKDSRANVAHFFMRCYTISMSCAALVRDELGPSGLLKYGPDAYIVLASYSALTLLKLLRPNFSDFVDGRLKEKIYASVAALANVLESVANHPEQLPALYGRFLHSLIPQRHEAPPVGASGTDQQPSKTPIISSTTWAGTQHMNDFLSMSDYSFIEPLDTQLFSQPSFSFDYYPEVDQVGLSLSDGVFGNSLWDCMFLPESTGMTALAGKAQI</sequence>
<evidence type="ECO:0000256" key="5">
    <source>
        <dbReference type="ARBA" id="ARBA00023242"/>
    </source>
</evidence>
<dbReference type="OrthoDB" id="3429912at2759"/>
<dbReference type="Pfam" id="PF04082">
    <property type="entry name" value="Fungal_trans"/>
    <property type="match status" value="1"/>
</dbReference>
<dbReference type="PANTHER" id="PTHR31845">
    <property type="entry name" value="FINGER DOMAIN PROTEIN, PUTATIVE-RELATED"/>
    <property type="match status" value="1"/>
</dbReference>
<dbReference type="AlphaFoldDB" id="A0A5N5QGE9"/>
<comment type="caution">
    <text evidence="8">The sequence shown here is derived from an EMBL/GenBank/DDBJ whole genome shotgun (WGS) entry which is preliminary data.</text>
</comment>
<evidence type="ECO:0000256" key="1">
    <source>
        <dbReference type="ARBA" id="ARBA00004123"/>
    </source>
</evidence>
<feature type="compositionally biased region" description="Polar residues" evidence="6">
    <location>
        <begin position="1"/>
        <end position="10"/>
    </location>
</feature>
<dbReference type="GO" id="GO:0000976">
    <property type="term" value="F:transcription cis-regulatory region binding"/>
    <property type="evidence" value="ECO:0007669"/>
    <property type="project" value="TreeGrafter"/>
</dbReference>
<name>A0A5N5QGE9_9AGAM</name>
<keyword evidence="2" id="KW-0805">Transcription regulation</keyword>
<proteinExistence type="predicted"/>
<evidence type="ECO:0000256" key="4">
    <source>
        <dbReference type="ARBA" id="ARBA00023163"/>
    </source>
</evidence>
<dbReference type="GO" id="GO:0005634">
    <property type="term" value="C:nucleus"/>
    <property type="evidence" value="ECO:0007669"/>
    <property type="project" value="UniProtKB-SubCell"/>
</dbReference>
<evidence type="ECO:0000313" key="8">
    <source>
        <dbReference type="EMBL" id="KAB5590699.1"/>
    </source>
</evidence>
<keyword evidence="3" id="KW-0238">DNA-binding</keyword>
<dbReference type="GO" id="GO:0008270">
    <property type="term" value="F:zinc ion binding"/>
    <property type="evidence" value="ECO:0007669"/>
    <property type="project" value="InterPro"/>
</dbReference>